<evidence type="ECO:0000313" key="3">
    <source>
        <dbReference type="Proteomes" id="UP000825935"/>
    </source>
</evidence>
<gene>
    <name evidence="2" type="ORF">KP509_23G077600</name>
</gene>
<feature type="chain" id="PRO_5035835021" evidence="1">
    <location>
        <begin position="21"/>
        <end position="50"/>
    </location>
</feature>
<proteinExistence type="predicted"/>
<comment type="caution">
    <text evidence="2">The sequence shown here is derived from an EMBL/GenBank/DDBJ whole genome shotgun (WGS) entry which is preliminary data.</text>
</comment>
<dbReference type="EMBL" id="CM035428">
    <property type="protein sequence ID" value="KAH7302571.1"/>
    <property type="molecule type" value="Genomic_DNA"/>
</dbReference>
<organism evidence="2 3">
    <name type="scientific">Ceratopteris richardii</name>
    <name type="common">Triangle waterfern</name>
    <dbReference type="NCBI Taxonomy" id="49495"/>
    <lineage>
        <taxon>Eukaryota</taxon>
        <taxon>Viridiplantae</taxon>
        <taxon>Streptophyta</taxon>
        <taxon>Embryophyta</taxon>
        <taxon>Tracheophyta</taxon>
        <taxon>Polypodiopsida</taxon>
        <taxon>Polypodiidae</taxon>
        <taxon>Polypodiales</taxon>
        <taxon>Pteridineae</taxon>
        <taxon>Pteridaceae</taxon>
        <taxon>Parkerioideae</taxon>
        <taxon>Ceratopteris</taxon>
    </lineage>
</organism>
<protein>
    <submittedName>
        <fullName evidence="2">Uncharacterized protein</fullName>
    </submittedName>
</protein>
<evidence type="ECO:0000313" key="2">
    <source>
        <dbReference type="EMBL" id="KAH7302571.1"/>
    </source>
</evidence>
<reference evidence="2 3" key="1">
    <citation type="submission" date="2021-08" db="EMBL/GenBank/DDBJ databases">
        <title>WGS assembly of Ceratopteris richardii.</title>
        <authorList>
            <person name="Marchant D.B."/>
            <person name="Chen G."/>
            <person name="Jenkins J."/>
            <person name="Shu S."/>
            <person name="Leebens-Mack J."/>
            <person name="Grimwood J."/>
            <person name="Schmutz J."/>
            <person name="Soltis P."/>
            <person name="Soltis D."/>
            <person name="Chen Z.-H."/>
        </authorList>
    </citation>
    <scope>NUCLEOTIDE SEQUENCE [LARGE SCALE GENOMIC DNA]</scope>
    <source>
        <strain evidence="2">Whitten #5841</strain>
        <tissue evidence="2">Leaf</tissue>
    </source>
</reference>
<keyword evidence="3" id="KW-1185">Reference proteome</keyword>
<dbReference type="AlphaFoldDB" id="A0A8T2S3B2"/>
<evidence type="ECO:0000256" key="1">
    <source>
        <dbReference type="SAM" id="SignalP"/>
    </source>
</evidence>
<dbReference type="Proteomes" id="UP000825935">
    <property type="component" value="Chromosome 23"/>
</dbReference>
<feature type="signal peptide" evidence="1">
    <location>
        <begin position="1"/>
        <end position="20"/>
    </location>
</feature>
<keyword evidence="1" id="KW-0732">Signal</keyword>
<accession>A0A8T2S3B2</accession>
<sequence>MYIQMSRLLLLTKCATFCSCNGWGSFSLHMCKINEFNIEVQNKFEYKFSN</sequence>
<name>A0A8T2S3B2_CERRI</name>